<keyword evidence="10" id="KW-1185">Reference proteome</keyword>
<comment type="similarity">
    <text evidence="2">Belongs to the CRIPT family.</text>
</comment>
<evidence type="ECO:0000256" key="5">
    <source>
        <dbReference type="ARBA" id="ARBA00022664"/>
    </source>
</evidence>
<dbReference type="EMBL" id="JASFZW010000003">
    <property type="protein sequence ID" value="KAK2079219.1"/>
    <property type="molecule type" value="Genomic_DNA"/>
</dbReference>
<dbReference type="GO" id="GO:0008380">
    <property type="term" value="P:RNA splicing"/>
    <property type="evidence" value="ECO:0007669"/>
    <property type="project" value="UniProtKB-KW"/>
</dbReference>
<reference evidence="9" key="1">
    <citation type="submission" date="2021-01" db="EMBL/GenBank/DDBJ databases">
        <authorList>
            <person name="Eckstrom K.M.E."/>
        </authorList>
    </citation>
    <scope>NUCLEOTIDE SEQUENCE</scope>
    <source>
        <strain evidence="9">UVCC 0001</strain>
    </source>
</reference>
<name>A0AAD9IIN1_PROWI</name>
<dbReference type="Pfam" id="PF10235">
    <property type="entry name" value="Cript"/>
    <property type="match status" value="1"/>
</dbReference>
<dbReference type="InterPro" id="IPR019367">
    <property type="entry name" value="PDZ-binding_CRIPT"/>
</dbReference>
<dbReference type="AlphaFoldDB" id="A0AAD9IIN1"/>
<dbReference type="GO" id="GO:0005681">
    <property type="term" value="C:spliceosomal complex"/>
    <property type="evidence" value="ECO:0007669"/>
    <property type="project" value="UniProtKB-KW"/>
</dbReference>
<proteinExistence type="inferred from homology"/>
<evidence type="ECO:0000256" key="7">
    <source>
        <dbReference type="ARBA" id="ARBA00023187"/>
    </source>
</evidence>
<dbReference type="PANTHER" id="PTHR11805">
    <property type="entry name" value="CYSTEINE-RICH PDZ-BINDING PROTEIN"/>
    <property type="match status" value="1"/>
</dbReference>
<keyword evidence="7" id="KW-0508">mRNA splicing</keyword>
<keyword evidence="6" id="KW-0747">Spliceosome</keyword>
<evidence type="ECO:0000313" key="10">
    <source>
        <dbReference type="Proteomes" id="UP001255856"/>
    </source>
</evidence>
<evidence type="ECO:0000256" key="1">
    <source>
        <dbReference type="ARBA" id="ARBA00004496"/>
    </source>
</evidence>
<comment type="caution">
    <text evidence="9">The sequence shown here is derived from an EMBL/GenBank/DDBJ whole genome shotgun (WGS) entry which is preliminary data.</text>
</comment>
<gene>
    <name evidence="9" type="ORF">QBZ16_002910</name>
</gene>
<dbReference type="PANTHER" id="PTHR11805:SF1">
    <property type="entry name" value="CYSTEINE-RICH PDZ-BINDING PROTEIN"/>
    <property type="match status" value="1"/>
</dbReference>
<keyword evidence="5" id="KW-0507">mRNA processing</keyword>
<sequence>MVCGKCEKKLSKVACPDKWKDAANNTNESGGRKINENKLLSRKKTWQPYSAKCTKCKSNLPAGYSLCQPCAYRDGVCAMCGKKILDTSRYRQSNA</sequence>
<evidence type="ECO:0000256" key="3">
    <source>
        <dbReference type="ARBA" id="ARBA00018615"/>
    </source>
</evidence>
<organism evidence="9 10">
    <name type="scientific">Prototheca wickerhamii</name>
    <dbReference type="NCBI Taxonomy" id="3111"/>
    <lineage>
        <taxon>Eukaryota</taxon>
        <taxon>Viridiplantae</taxon>
        <taxon>Chlorophyta</taxon>
        <taxon>core chlorophytes</taxon>
        <taxon>Trebouxiophyceae</taxon>
        <taxon>Chlorellales</taxon>
        <taxon>Chlorellaceae</taxon>
        <taxon>Prototheca</taxon>
    </lineage>
</organism>
<evidence type="ECO:0000256" key="4">
    <source>
        <dbReference type="ARBA" id="ARBA00022490"/>
    </source>
</evidence>
<dbReference type="GO" id="GO:0005737">
    <property type="term" value="C:cytoplasm"/>
    <property type="evidence" value="ECO:0007669"/>
    <property type="project" value="UniProtKB-SubCell"/>
</dbReference>
<keyword evidence="4" id="KW-0963">Cytoplasm</keyword>
<evidence type="ECO:0000256" key="6">
    <source>
        <dbReference type="ARBA" id="ARBA00022728"/>
    </source>
</evidence>
<evidence type="ECO:0000256" key="2">
    <source>
        <dbReference type="ARBA" id="ARBA00009021"/>
    </source>
</evidence>
<dbReference type="GO" id="GO:0008017">
    <property type="term" value="F:microtubule binding"/>
    <property type="evidence" value="ECO:0007669"/>
    <property type="project" value="TreeGrafter"/>
</dbReference>
<dbReference type="GO" id="GO:0031122">
    <property type="term" value="P:cytoplasmic microtubule organization"/>
    <property type="evidence" value="ECO:0007669"/>
    <property type="project" value="TreeGrafter"/>
</dbReference>
<comment type="subcellular location">
    <subcellularLocation>
        <location evidence="1">Cytoplasm</location>
    </subcellularLocation>
</comment>
<dbReference type="Proteomes" id="UP001255856">
    <property type="component" value="Unassembled WGS sequence"/>
</dbReference>
<accession>A0AAD9IIN1</accession>
<dbReference type="GO" id="GO:0006397">
    <property type="term" value="P:mRNA processing"/>
    <property type="evidence" value="ECO:0007669"/>
    <property type="project" value="UniProtKB-KW"/>
</dbReference>
<evidence type="ECO:0000256" key="8">
    <source>
        <dbReference type="ARBA" id="ARBA00032518"/>
    </source>
</evidence>
<evidence type="ECO:0000313" key="9">
    <source>
        <dbReference type="EMBL" id="KAK2079219.1"/>
    </source>
</evidence>
<protein>
    <recommendedName>
        <fullName evidence="3">Cysteine-rich PDZ-binding protein</fullName>
    </recommendedName>
    <alternativeName>
        <fullName evidence="8">Cysteine-rich interactor of PDZ three</fullName>
    </alternativeName>
</protein>